<feature type="domain" description="BTB" evidence="2">
    <location>
        <begin position="17"/>
        <end position="86"/>
    </location>
</feature>
<evidence type="ECO:0000313" key="3">
    <source>
        <dbReference type="EMBL" id="KAF1913910.1"/>
    </source>
</evidence>
<dbReference type="PROSITE" id="PS50097">
    <property type="entry name" value="BTB"/>
    <property type="match status" value="1"/>
</dbReference>
<dbReference type="SUPFAM" id="SSF54695">
    <property type="entry name" value="POZ domain"/>
    <property type="match status" value="1"/>
</dbReference>
<dbReference type="EMBL" id="ML979138">
    <property type="protein sequence ID" value="KAF1913910.1"/>
    <property type="molecule type" value="Genomic_DNA"/>
</dbReference>
<name>A0A6A5QGF8_AMPQU</name>
<dbReference type="OrthoDB" id="9997739at2759"/>
<evidence type="ECO:0000259" key="2">
    <source>
        <dbReference type="PROSITE" id="PS50097"/>
    </source>
</evidence>
<dbReference type="Pfam" id="PF00651">
    <property type="entry name" value="BTB"/>
    <property type="match status" value="1"/>
</dbReference>
<reference evidence="3" key="1">
    <citation type="journal article" date="2020" name="Stud. Mycol.">
        <title>101 Dothideomycetes genomes: a test case for predicting lifestyles and emergence of pathogens.</title>
        <authorList>
            <person name="Haridas S."/>
            <person name="Albert R."/>
            <person name="Binder M."/>
            <person name="Bloem J."/>
            <person name="Labutti K."/>
            <person name="Salamov A."/>
            <person name="Andreopoulos B."/>
            <person name="Baker S."/>
            <person name="Barry K."/>
            <person name="Bills G."/>
            <person name="Bluhm B."/>
            <person name="Cannon C."/>
            <person name="Castanera R."/>
            <person name="Culley D."/>
            <person name="Daum C."/>
            <person name="Ezra D."/>
            <person name="Gonzalez J."/>
            <person name="Henrissat B."/>
            <person name="Kuo A."/>
            <person name="Liang C."/>
            <person name="Lipzen A."/>
            <person name="Lutzoni F."/>
            <person name="Magnuson J."/>
            <person name="Mondo S."/>
            <person name="Nolan M."/>
            <person name="Ohm R."/>
            <person name="Pangilinan J."/>
            <person name="Park H.-J."/>
            <person name="Ramirez L."/>
            <person name="Alfaro M."/>
            <person name="Sun H."/>
            <person name="Tritt A."/>
            <person name="Yoshinaga Y."/>
            <person name="Zwiers L.-H."/>
            <person name="Turgeon B."/>
            <person name="Goodwin S."/>
            <person name="Spatafora J."/>
            <person name="Crous P."/>
            <person name="Grigoriev I."/>
        </authorList>
    </citation>
    <scope>NUCLEOTIDE SEQUENCE</scope>
    <source>
        <strain evidence="3">HMLAC05119</strain>
    </source>
</reference>
<evidence type="ECO:0000256" key="1">
    <source>
        <dbReference type="SAM" id="MobiDB-lite"/>
    </source>
</evidence>
<dbReference type="Proteomes" id="UP000800096">
    <property type="component" value="Unassembled WGS sequence"/>
</dbReference>
<sequence length="314" mass="35355">MSEATNQCSFSDLIQSDLFTFKIGEEQKVFVAHSAAIAATSEPFRALVNGGLKEAETRTAELKDVEPEDFARFLEYAYRHDYTVPSWVLDESIETTKIVEQEHDSMPESPAGPAQPGITSTRNPFGGSPVGHTAAASPPGPRGTSSPVLTEKKNGEVLPPQYMKTLRSNFQKRFSLNTAPIDYLLDDFEPKSNSAANQDFTSVFLAHARLYTFADMRLIHPLKELVLYKLHKTLMNFQLYNQRVGDVVQLARHAYDHGFDRSKYGRMDELRLMVVEYMACEVEIVGKHAMFMALLEDGGEFVTDFWRIVAKFLP</sequence>
<dbReference type="InterPro" id="IPR011333">
    <property type="entry name" value="SKP1/BTB/POZ_sf"/>
</dbReference>
<dbReference type="AlphaFoldDB" id="A0A6A5QGF8"/>
<gene>
    <name evidence="3" type="ORF">BDU57DRAFT_521000</name>
</gene>
<proteinExistence type="predicted"/>
<keyword evidence="4" id="KW-1185">Reference proteome</keyword>
<accession>A0A6A5QGF8</accession>
<organism evidence="3 4">
    <name type="scientific">Ampelomyces quisqualis</name>
    <name type="common">Powdery mildew agent</name>
    <dbReference type="NCBI Taxonomy" id="50730"/>
    <lineage>
        <taxon>Eukaryota</taxon>
        <taxon>Fungi</taxon>
        <taxon>Dikarya</taxon>
        <taxon>Ascomycota</taxon>
        <taxon>Pezizomycotina</taxon>
        <taxon>Dothideomycetes</taxon>
        <taxon>Pleosporomycetidae</taxon>
        <taxon>Pleosporales</taxon>
        <taxon>Pleosporineae</taxon>
        <taxon>Phaeosphaeriaceae</taxon>
        <taxon>Ampelomyces</taxon>
    </lineage>
</organism>
<dbReference type="InterPro" id="IPR000210">
    <property type="entry name" value="BTB/POZ_dom"/>
</dbReference>
<evidence type="ECO:0000313" key="4">
    <source>
        <dbReference type="Proteomes" id="UP000800096"/>
    </source>
</evidence>
<dbReference type="Gene3D" id="3.30.710.10">
    <property type="entry name" value="Potassium Channel Kv1.1, Chain A"/>
    <property type="match status" value="1"/>
</dbReference>
<dbReference type="PANTHER" id="PTHR47843">
    <property type="entry name" value="BTB DOMAIN-CONTAINING PROTEIN-RELATED"/>
    <property type="match status" value="1"/>
</dbReference>
<feature type="region of interest" description="Disordered" evidence="1">
    <location>
        <begin position="101"/>
        <end position="155"/>
    </location>
</feature>
<protein>
    <recommendedName>
        <fullName evidence="2">BTB domain-containing protein</fullName>
    </recommendedName>
</protein>